<feature type="compositionally biased region" description="Basic and acidic residues" evidence="1">
    <location>
        <begin position="68"/>
        <end position="90"/>
    </location>
</feature>
<organism evidence="4 5">
    <name type="scientific">Streptomyces alboflavus</name>
    <dbReference type="NCBI Taxonomy" id="67267"/>
    <lineage>
        <taxon>Bacteria</taxon>
        <taxon>Bacillati</taxon>
        <taxon>Actinomycetota</taxon>
        <taxon>Actinomycetes</taxon>
        <taxon>Kitasatosporales</taxon>
        <taxon>Streptomycetaceae</taxon>
        <taxon>Streptomyces</taxon>
    </lineage>
</organism>
<keyword evidence="5" id="KW-1185">Reference proteome</keyword>
<feature type="domain" description="DUF4349" evidence="3">
    <location>
        <begin position="105"/>
        <end position="314"/>
    </location>
</feature>
<evidence type="ECO:0000313" key="5">
    <source>
        <dbReference type="Proteomes" id="UP000195880"/>
    </source>
</evidence>
<keyword evidence="2" id="KW-1133">Transmembrane helix</keyword>
<sequence>MAPGTPTPLGRAWRGPLTGVAAVLLAVTLALAGCGASGDDDGGGKSRGSGGDRAAGAQASQGPGDDSAALRDEGGADGDRAEGGKKRAGGDARNPSGPLRPADTHIIRTASLTVRVKDVPKALERARTAAEGAGGLVGDESTDRDRRGHDRSRVVLRVPQDRYEQVLSDLAGTGKLISRNAKAEDVTEEVVDVESRIRTQRASVARVRALMDKATKISDIVSLEGELSGRQADLEALLARQSSLKDRTTMATITLTLSESPETGADGKDDEGPTFAGALSGGWGAFVTMLGWLAVALAAALPFAAVAALLVLLWLRVVRPWTGRRAVAAPAGGAGSGGPGGTGGSGGSGSGGSGASGAGGASGPNPPKPSGGS</sequence>
<dbReference type="KEGG" id="salf:SMD44_06638"/>
<feature type="compositionally biased region" description="Pro residues" evidence="1">
    <location>
        <begin position="364"/>
        <end position="373"/>
    </location>
</feature>
<keyword evidence="2" id="KW-0472">Membrane</keyword>
<name>A0A1Z1WL29_9ACTN</name>
<evidence type="ECO:0000313" key="4">
    <source>
        <dbReference type="EMBL" id="ARX87157.1"/>
    </source>
</evidence>
<dbReference type="AlphaFoldDB" id="A0A1Z1WL29"/>
<feature type="region of interest" description="Disordered" evidence="1">
    <location>
        <begin position="35"/>
        <end position="106"/>
    </location>
</feature>
<dbReference type="Proteomes" id="UP000195880">
    <property type="component" value="Chromosome"/>
</dbReference>
<dbReference type="STRING" id="67267.GCA_000716675_01494"/>
<feature type="compositionally biased region" description="Basic and acidic residues" evidence="1">
    <location>
        <begin position="141"/>
        <end position="151"/>
    </location>
</feature>
<feature type="region of interest" description="Disordered" evidence="1">
    <location>
        <begin position="130"/>
        <end position="151"/>
    </location>
</feature>
<dbReference type="Pfam" id="PF14257">
    <property type="entry name" value="DUF4349"/>
    <property type="match status" value="1"/>
</dbReference>
<dbReference type="eggNOG" id="COG3206">
    <property type="taxonomic scope" value="Bacteria"/>
</dbReference>
<feature type="compositionally biased region" description="Gly residues" evidence="1">
    <location>
        <begin position="332"/>
        <end position="362"/>
    </location>
</feature>
<evidence type="ECO:0000259" key="3">
    <source>
        <dbReference type="Pfam" id="PF14257"/>
    </source>
</evidence>
<dbReference type="InterPro" id="IPR025645">
    <property type="entry name" value="DUF4349"/>
</dbReference>
<proteinExistence type="predicted"/>
<feature type="transmembrane region" description="Helical" evidence="2">
    <location>
        <begin position="289"/>
        <end position="315"/>
    </location>
</feature>
<evidence type="ECO:0000256" key="1">
    <source>
        <dbReference type="SAM" id="MobiDB-lite"/>
    </source>
</evidence>
<accession>A0A1Z1WL29</accession>
<gene>
    <name evidence="4" type="ORF">SMD44_06638</name>
</gene>
<dbReference type="EMBL" id="CP021748">
    <property type="protein sequence ID" value="ARX87157.1"/>
    <property type="molecule type" value="Genomic_DNA"/>
</dbReference>
<keyword evidence="2" id="KW-0812">Transmembrane</keyword>
<evidence type="ECO:0000256" key="2">
    <source>
        <dbReference type="SAM" id="Phobius"/>
    </source>
</evidence>
<feature type="region of interest" description="Disordered" evidence="1">
    <location>
        <begin position="328"/>
        <end position="373"/>
    </location>
</feature>
<protein>
    <recommendedName>
        <fullName evidence="3">DUF4349 domain-containing protein</fullName>
    </recommendedName>
</protein>
<reference evidence="4 5" key="1">
    <citation type="submission" date="2017-05" db="EMBL/GenBank/DDBJ databases">
        <title>Streptomyces alboflavus Genome sequencing and assembly.</title>
        <authorList>
            <person name="Wang Y."/>
            <person name="Du B."/>
            <person name="Ding Y."/>
            <person name="Liu H."/>
            <person name="Hou Q."/>
            <person name="Liu K."/>
            <person name="Wang C."/>
            <person name="Yao L."/>
        </authorList>
    </citation>
    <scope>NUCLEOTIDE SEQUENCE [LARGE SCALE GENOMIC DNA]</scope>
    <source>
        <strain evidence="4 5">MDJK44</strain>
    </source>
</reference>